<gene>
    <name evidence="7" type="ORF">Q9313_19870</name>
</gene>
<sequence>MRIRRILAAAALALATSVSALGGTVGTAQAETFRFASQGDLKSLDPHALAETFSLAMIGGVYEGLVARDENLKLVPALAESWDVSEDARTWTFHLRKGVKFQGGQDFTADDVIFSADRVRSAGSDLKTRIPANAVFKKIDDYTVEVTTPEPSPLLHAVWDTWYIVSKSWAEEHGAAEVASASSAPSYISLNANGTGPFKLQQHQPGVRTTWVPNPQWWGTPKHNLDEVVLTPIASGATRVAALLSGEVDMIDPAPLQDVDRINASGNASVLQGPEVRTIYFGFDQRRDELLFSSVKGKNPFKDARVRRAVYQAIDIEAIHKRVMRGASVPTALVVAKELFPLADQFERPAYDPDAARALLAEAGYGDGFDVTLDCPNDRYVNDERICQSVVPMLARIGIKVNLNAEPKATYFGRIFASGGYRTSFYLLGWQTNGSGSLGVLQDLYRCRDDAGNGGGSNVGGYCNEEVDALITKIGHEPDEAKRNELIRQAYDIAQNKETAYLPLHQQSLSWGVSNKVKVVQRADNDFRFYWVTKGE</sequence>
<keyword evidence="7" id="KW-0614">Plasmid</keyword>
<dbReference type="PANTHER" id="PTHR30290:SF9">
    <property type="entry name" value="OLIGOPEPTIDE-BINDING PROTEIN APPA"/>
    <property type="match status" value="1"/>
</dbReference>
<evidence type="ECO:0000313" key="7">
    <source>
        <dbReference type="EMBL" id="WLS00326.1"/>
    </source>
</evidence>
<dbReference type="InterPro" id="IPR023765">
    <property type="entry name" value="SBP_5_CS"/>
</dbReference>
<comment type="subcellular location">
    <subcellularLocation>
        <location evidence="1">Periplasm</location>
    </subcellularLocation>
</comment>
<dbReference type="SUPFAM" id="SSF53850">
    <property type="entry name" value="Periplasmic binding protein-like II"/>
    <property type="match status" value="1"/>
</dbReference>
<dbReference type="PANTHER" id="PTHR30290">
    <property type="entry name" value="PERIPLASMIC BINDING COMPONENT OF ABC TRANSPORTER"/>
    <property type="match status" value="1"/>
</dbReference>
<organism evidence="7 8">
    <name type="scientific">Shinella sumterensis</name>
    <dbReference type="NCBI Taxonomy" id="1967501"/>
    <lineage>
        <taxon>Bacteria</taxon>
        <taxon>Pseudomonadati</taxon>
        <taxon>Pseudomonadota</taxon>
        <taxon>Alphaproteobacteria</taxon>
        <taxon>Hyphomicrobiales</taxon>
        <taxon>Rhizobiaceae</taxon>
        <taxon>Shinella</taxon>
    </lineage>
</organism>
<dbReference type="Gene3D" id="3.10.105.10">
    <property type="entry name" value="Dipeptide-binding Protein, Domain 3"/>
    <property type="match status" value="1"/>
</dbReference>
<proteinExistence type="inferred from homology"/>
<dbReference type="Pfam" id="PF00496">
    <property type="entry name" value="SBP_bac_5"/>
    <property type="match status" value="1"/>
</dbReference>
<feature type="chain" id="PRO_5041369673" evidence="5">
    <location>
        <begin position="23"/>
        <end position="536"/>
    </location>
</feature>
<dbReference type="PROSITE" id="PS01040">
    <property type="entry name" value="SBP_BACTERIAL_5"/>
    <property type="match status" value="1"/>
</dbReference>
<evidence type="ECO:0000256" key="5">
    <source>
        <dbReference type="SAM" id="SignalP"/>
    </source>
</evidence>
<name>A0AA50CQP1_9HYPH</name>
<dbReference type="Gene3D" id="3.40.190.10">
    <property type="entry name" value="Periplasmic binding protein-like II"/>
    <property type="match status" value="1"/>
</dbReference>
<evidence type="ECO:0000259" key="6">
    <source>
        <dbReference type="Pfam" id="PF00496"/>
    </source>
</evidence>
<dbReference type="GO" id="GO:0015833">
    <property type="term" value="P:peptide transport"/>
    <property type="evidence" value="ECO:0007669"/>
    <property type="project" value="TreeGrafter"/>
</dbReference>
<evidence type="ECO:0000256" key="3">
    <source>
        <dbReference type="ARBA" id="ARBA00022448"/>
    </source>
</evidence>
<keyword evidence="8" id="KW-1185">Reference proteome</keyword>
<evidence type="ECO:0000256" key="2">
    <source>
        <dbReference type="ARBA" id="ARBA00005695"/>
    </source>
</evidence>
<evidence type="ECO:0000256" key="1">
    <source>
        <dbReference type="ARBA" id="ARBA00004418"/>
    </source>
</evidence>
<dbReference type="EMBL" id="CP132303">
    <property type="protein sequence ID" value="WLS00326.1"/>
    <property type="molecule type" value="Genomic_DNA"/>
</dbReference>
<dbReference type="GO" id="GO:1904680">
    <property type="term" value="F:peptide transmembrane transporter activity"/>
    <property type="evidence" value="ECO:0007669"/>
    <property type="project" value="TreeGrafter"/>
</dbReference>
<reference evidence="7 8" key="1">
    <citation type="submission" date="2023-08" db="EMBL/GenBank/DDBJ databases">
        <title>Pathogen: clinical or host-associated sample.</title>
        <authorList>
            <person name="Hergert J."/>
            <person name="Casey R."/>
            <person name="Wagner J."/>
            <person name="Young E.L."/>
            <person name="Oakeson K.F."/>
        </authorList>
    </citation>
    <scope>NUCLEOTIDE SEQUENCE [LARGE SCALE GENOMIC DNA]</scope>
    <source>
        <strain evidence="7 8">1760953</strain>
        <plasmid evidence="7 8">unnamed1</plasmid>
    </source>
</reference>
<evidence type="ECO:0000256" key="4">
    <source>
        <dbReference type="ARBA" id="ARBA00022729"/>
    </source>
</evidence>
<keyword evidence="4 5" id="KW-0732">Signal</keyword>
<dbReference type="CDD" id="cd08498">
    <property type="entry name" value="PBP2_NikA_DppA_OppA_like_2"/>
    <property type="match status" value="1"/>
</dbReference>
<dbReference type="InterPro" id="IPR000914">
    <property type="entry name" value="SBP_5_dom"/>
</dbReference>
<accession>A0AA50CQP1</accession>
<dbReference type="InterPro" id="IPR030678">
    <property type="entry name" value="Peptide/Ni-bd"/>
</dbReference>
<comment type="similarity">
    <text evidence="2">Belongs to the bacterial solute-binding protein 5 family.</text>
</comment>
<evidence type="ECO:0000313" key="8">
    <source>
        <dbReference type="Proteomes" id="UP001234585"/>
    </source>
</evidence>
<keyword evidence="3" id="KW-0813">Transport</keyword>
<feature type="domain" description="Solute-binding protein family 5" evidence="6">
    <location>
        <begin position="73"/>
        <end position="449"/>
    </location>
</feature>
<dbReference type="Proteomes" id="UP001234585">
    <property type="component" value="Plasmid unnamed1"/>
</dbReference>
<dbReference type="GO" id="GO:0030288">
    <property type="term" value="C:outer membrane-bounded periplasmic space"/>
    <property type="evidence" value="ECO:0007669"/>
    <property type="project" value="UniProtKB-ARBA"/>
</dbReference>
<dbReference type="InterPro" id="IPR039424">
    <property type="entry name" value="SBP_5"/>
</dbReference>
<dbReference type="PIRSF" id="PIRSF002741">
    <property type="entry name" value="MppA"/>
    <property type="match status" value="1"/>
</dbReference>
<dbReference type="RefSeq" id="WP_306039921.1">
    <property type="nucleotide sequence ID" value="NZ_CP132303.1"/>
</dbReference>
<dbReference type="AlphaFoldDB" id="A0AA50CQP1"/>
<dbReference type="Gene3D" id="3.90.76.10">
    <property type="entry name" value="Dipeptide-binding Protein, Domain 1"/>
    <property type="match status" value="1"/>
</dbReference>
<protein>
    <submittedName>
        <fullName evidence="7">ABC transporter substrate-binding protein</fullName>
    </submittedName>
</protein>
<geneLocation type="plasmid" evidence="7 8">
    <name>unnamed1</name>
</geneLocation>
<dbReference type="GO" id="GO:0043190">
    <property type="term" value="C:ATP-binding cassette (ABC) transporter complex"/>
    <property type="evidence" value="ECO:0007669"/>
    <property type="project" value="InterPro"/>
</dbReference>
<feature type="signal peptide" evidence="5">
    <location>
        <begin position="1"/>
        <end position="22"/>
    </location>
</feature>